<dbReference type="Pfam" id="PF03861">
    <property type="entry name" value="ANTAR"/>
    <property type="match status" value="1"/>
</dbReference>
<accession>A0A285UUP5</accession>
<dbReference type="PIRSF" id="PIRSF036382">
    <property type="entry name" value="RR_antiterm"/>
    <property type="match status" value="1"/>
</dbReference>
<name>A0A285UUP5_9HYPH</name>
<dbReference type="AlphaFoldDB" id="A0A285UUP5"/>
<dbReference type="InterPro" id="IPR008327">
    <property type="entry name" value="Sig_transdc_resp-reg_antiterm"/>
</dbReference>
<dbReference type="Gene3D" id="1.10.10.10">
    <property type="entry name" value="Winged helix-like DNA-binding domain superfamily/Winged helix DNA-binding domain"/>
    <property type="match status" value="1"/>
</dbReference>
<keyword evidence="4" id="KW-1185">Reference proteome</keyword>
<evidence type="ECO:0000313" key="4">
    <source>
        <dbReference type="Proteomes" id="UP000219167"/>
    </source>
</evidence>
<proteinExistence type="predicted"/>
<feature type="compositionally biased region" description="Basic and acidic residues" evidence="1">
    <location>
        <begin position="1"/>
        <end position="12"/>
    </location>
</feature>
<gene>
    <name evidence="3" type="ORF">SAMN05892877_11663</name>
</gene>
<dbReference type="SMART" id="SM01012">
    <property type="entry name" value="ANTAR"/>
    <property type="match status" value="1"/>
</dbReference>
<dbReference type="InterPro" id="IPR011006">
    <property type="entry name" value="CheY-like_superfamily"/>
</dbReference>
<dbReference type="SUPFAM" id="SSF52172">
    <property type="entry name" value="CheY-like"/>
    <property type="match status" value="1"/>
</dbReference>
<evidence type="ECO:0000259" key="2">
    <source>
        <dbReference type="PROSITE" id="PS50921"/>
    </source>
</evidence>
<dbReference type="OrthoDB" id="7366028at2"/>
<evidence type="ECO:0000256" key="1">
    <source>
        <dbReference type="SAM" id="MobiDB-lite"/>
    </source>
</evidence>
<dbReference type="Gene3D" id="3.40.50.2300">
    <property type="match status" value="1"/>
</dbReference>
<dbReference type="EMBL" id="OBQD01000016">
    <property type="protein sequence ID" value="SOC45539.1"/>
    <property type="molecule type" value="Genomic_DNA"/>
</dbReference>
<dbReference type="InterPro" id="IPR005561">
    <property type="entry name" value="ANTAR"/>
</dbReference>
<dbReference type="Pfam" id="PF21332">
    <property type="entry name" value="AmiR_N"/>
    <property type="match status" value="1"/>
</dbReference>
<organism evidence="3 4">
    <name type="scientific">Rhizobium subbaraonis</name>
    <dbReference type="NCBI Taxonomy" id="908946"/>
    <lineage>
        <taxon>Bacteria</taxon>
        <taxon>Pseudomonadati</taxon>
        <taxon>Pseudomonadota</taxon>
        <taxon>Alphaproteobacteria</taxon>
        <taxon>Hyphomicrobiales</taxon>
        <taxon>Rhizobiaceae</taxon>
        <taxon>Rhizobium/Agrobacterium group</taxon>
        <taxon>Rhizobium</taxon>
    </lineage>
</organism>
<evidence type="ECO:0000313" key="3">
    <source>
        <dbReference type="EMBL" id="SOC45539.1"/>
    </source>
</evidence>
<feature type="domain" description="ANTAR" evidence="2">
    <location>
        <begin position="150"/>
        <end position="211"/>
    </location>
</feature>
<dbReference type="RefSeq" id="WP_052821328.1">
    <property type="nucleotide sequence ID" value="NZ_OBQD01000016.1"/>
</dbReference>
<dbReference type="InterPro" id="IPR036388">
    <property type="entry name" value="WH-like_DNA-bd_sf"/>
</dbReference>
<dbReference type="GO" id="GO:0003723">
    <property type="term" value="F:RNA binding"/>
    <property type="evidence" value="ECO:0007669"/>
    <property type="project" value="InterPro"/>
</dbReference>
<dbReference type="Proteomes" id="UP000219167">
    <property type="component" value="Unassembled WGS sequence"/>
</dbReference>
<protein>
    <submittedName>
        <fullName evidence="3">AmiR/NasT family two-component response regulator</fullName>
    </submittedName>
</protein>
<feature type="region of interest" description="Disordered" evidence="1">
    <location>
        <begin position="1"/>
        <end position="27"/>
    </location>
</feature>
<reference evidence="3 4" key="1">
    <citation type="submission" date="2017-08" db="EMBL/GenBank/DDBJ databases">
        <authorList>
            <person name="de Groot N.N."/>
        </authorList>
    </citation>
    <scope>NUCLEOTIDE SEQUENCE [LARGE SCALE GENOMIC DNA]</scope>
    <source>
        <strain evidence="3 4">JC85</strain>
    </source>
</reference>
<dbReference type="InterPro" id="IPR049021">
    <property type="entry name" value="AmiR_N"/>
</dbReference>
<dbReference type="PROSITE" id="PS50921">
    <property type="entry name" value="ANTAR"/>
    <property type="match status" value="1"/>
</dbReference>
<sequence length="218" mass="25001">MSRIEVLQERRLASPPQGAVRNEQSAPNNQYKAVQNLNVALIVELDSEGERLMRELQRLRCTVRHIWPVPVQLPENYDVVYCTLMEDLPRRIPWLPGEPSTTLILVDRGQDTLNLKLINNCAAHGMIHYPPTARSTIGALAMAREHFLYEQRLRGRIEKLDENLRTMRVVEKAKSIVMRTKSLGEDDAYNFLRSQAMERRVTIGVIAKAVVESFDLLN</sequence>